<feature type="non-terminal residue" evidence="2">
    <location>
        <position position="445"/>
    </location>
</feature>
<proteinExistence type="predicted"/>
<evidence type="ECO:0008006" key="3">
    <source>
        <dbReference type="Google" id="ProtNLM"/>
    </source>
</evidence>
<organism evidence="2">
    <name type="scientific">Tanacetum cinerariifolium</name>
    <name type="common">Dalmatian daisy</name>
    <name type="synonym">Chrysanthemum cinerariifolium</name>
    <dbReference type="NCBI Taxonomy" id="118510"/>
    <lineage>
        <taxon>Eukaryota</taxon>
        <taxon>Viridiplantae</taxon>
        <taxon>Streptophyta</taxon>
        <taxon>Embryophyta</taxon>
        <taxon>Tracheophyta</taxon>
        <taxon>Spermatophyta</taxon>
        <taxon>Magnoliopsida</taxon>
        <taxon>eudicotyledons</taxon>
        <taxon>Gunneridae</taxon>
        <taxon>Pentapetalae</taxon>
        <taxon>asterids</taxon>
        <taxon>campanulids</taxon>
        <taxon>Asterales</taxon>
        <taxon>Asteraceae</taxon>
        <taxon>Asteroideae</taxon>
        <taxon>Anthemideae</taxon>
        <taxon>Anthemidinae</taxon>
        <taxon>Tanacetum</taxon>
    </lineage>
</organism>
<comment type="caution">
    <text evidence="2">The sequence shown here is derived from an EMBL/GenBank/DDBJ whole genome shotgun (WGS) entry which is preliminary data.</text>
</comment>
<gene>
    <name evidence="2" type="ORF">Tci_696779</name>
</gene>
<dbReference type="EMBL" id="BKCJ010584701">
    <property type="protein sequence ID" value="GFB24808.1"/>
    <property type="molecule type" value="Genomic_DNA"/>
</dbReference>
<name>A0A699L8C7_TANCI</name>
<feature type="region of interest" description="Disordered" evidence="1">
    <location>
        <begin position="199"/>
        <end position="223"/>
    </location>
</feature>
<dbReference type="AlphaFoldDB" id="A0A699L8C7"/>
<protein>
    <recommendedName>
        <fullName evidence="3">Synaptobrevin, longin-like domain protein</fullName>
    </recommendedName>
</protein>
<feature type="compositionally biased region" description="Pro residues" evidence="1">
    <location>
        <begin position="204"/>
        <end position="216"/>
    </location>
</feature>
<sequence length="445" mass="49224">MYPRFLQLMIRKQVGKGFFVVDTPLFEGMLVAQEVGKDADEFWTTVAVKKVNDAIRLQALVDKKKVMIMEATIRDALCLDDAEGIDCLPNEEIFIELARMGYKNPSTKLTFYKAFFSSQWKFLIHTILQCMSAKRMSWNEFSSSMASAIICLSTDTPLFEGMLVAQEVGKDADEVHAEDVNAAGVVAKGAASDDVNAAVEEPSIPSPTPSTPPPQPSQDIPSTSQISQALEITKLKQRVKKLERRNKLKVLKLRRWKRVGSAQRIDTSDDTVKDDVSKWGGIIANINADKDVVLEDAKDVAIEKSADVEVNADIQERTADSQAQIYQIDLKHANKVLSMQDEEESEPTELQEVVDVVPTTKIITKVVTAASDIITAASTTITAVDVPIPAATLTAALSRRRKGVVIRDPQETATLLNDECPNIQYPNTTNITRIKHTNINNNHKD</sequence>
<accession>A0A699L8C7</accession>
<evidence type="ECO:0000313" key="2">
    <source>
        <dbReference type="EMBL" id="GFB24808.1"/>
    </source>
</evidence>
<reference evidence="2" key="1">
    <citation type="journal article" date="2019" name="Sci. Rep.">
        <title>Draft genome of Tanacetum cinerariifolium, the natural source of mosquito coil.</title>
        <authorList>
            <person name="Yamashiro T."/>
            <person name="Shiraishi A."/>
            <person name="Satake H."/>
            <person name="Nakayama K."/>
        </authorList>
    </citation>
    <scope>NUCLEOTIDE SEQUENCE</scope>
</reference>
<evidence type="ECO:0000256" key="1">
    <source>
        <dbReference type="SAM" id="MobiDB-lite"/>
    </source>
</evidence>